<dbReference type="InterPro" id="IPR050846">
    <property type="entry name" value="TLCD"/>
</dbReference>
<evidence type="ECO:0000256" key="7">
    <source>
        <dbReference type="SAM" id="Phobius"/>
    </source>
</evidence>
<proteinExistence type="predicted"/>
<dbReference type="OrthoDB" id="10266980at2759"/>
<dbReference type="PANTHER" id="PTHR13439:SF0">
    <property type="entry name" value="TOPOISOMERASE I DAMAGE AFFECTED PROTEIN 4"/>
    <property type="match status" value="1"/>
</dbReference>
<keyword evidence="3 7" id="KW-1133">Transmembrane helix</keyword>
<comment type="caution">
    <text evidence="9">The sequence shown here is derived from an EMBL/GenBank/DDBJ whole genome shotgun (WGS) entry which is preliminary data.</text>
</comment>
<name>A0A9P5JYC9_9AGAM</name>
<dbReference type="PANTHER" id="PTHR13439">
    <property type="entry name" value="CT120 PROTEIN"/>
    <property type="match status" value="1"/>
</dbReference>
<feature type="transmembrane region" description="Helical" evidence="7">
    <location>
        <begin position="120"/>
        <end position="140"/>
    </location>
</feature>
<dbReference type="AlphaFoldDB" id="A0A9P5JYC9"/>
<dbReference type="Proteomes" id="UP000759537">
    <property type="component" value="Unassembled WGS sequence"/>
</dbReference>
<keyword evidence="4 5" id="KW-0472">Membrane</keyword>
<organism evidence="9 10">
    <name type="scientific">Russula ochroleuca</name>
    <dbReference type="NCBI Taxonomy" id="152965"/>
    <lineage>
        <taxon>Eukaryota</taxon>
        <taxon>Fungi</taxon>
        <taxon>Dikarya</taxon>
        <taxon>Basidiomycota</taxon>
        <taxon>Agaricomycotina</taxon>
        <taxon>Agaricomycetes</taxon>
        <taxon>Russulales</taxon>
        <taxon>Russulaceae</taxon>
        <taxon>Russula</taxon>
    </lineage>
</organism>
<feature type="region of interest" description="Disordered" evidence="6">
    <location>
        <begin position="250"/>
        <end position="287"/>
    </location>
</feature>
<dbReference type="GO" id="GO:0016020">
    <property type="term" value="C:membrane"/>
    <property type="evidence" value="ECO:0007669"/>
    <property type="project" value="UniProtKB-SubCell"/>
</dbReference>
<reference evidence="9" key="1">
    <citation type="submission" date="2019-10" db="EMBL/GenBank/DDBJ databases">
        <authorList>
            <consortium name="DOE Joint Genome Institute"/>
            <person name="Kuo A."/>
            <person name="Miyauchi S."/>
            <person name="Kiss E."/>
            <person name="Drula E."/>
            <person name="Kohler A."/>
            <person name="Sanchez-Garcia M."/>
            <person name="Andreopoulos B."/>
            <person name="Barry K.W."/>
            <person name="Bonito G."/>
            <person name="Buee M."/>
            <person name="Carver A."/>
            <person name="Chen C."/>
            <person name="Cichocki N."/>
            <person name="Clum A."/>
            <person name="Culley D."/>
            <person name="Crous P.W."/>
            <person name="Fauchery L."/>
            <person name="Girlanda M."/>
            <person name="Hayes R."/>
            <person name="Keri Z."/>
            <person name="LaButti K."/>
            <person name="Lipzen A."/>
            <person name="Lombard V."/>
            <person name="Magnuson J."/>
            <person name="Maillard F."/>
            <person name="Morin E."/>
            <person name="Murat C."/>
            <person name="Nolan M."/>
            <person name="Ohm R."/>
            <person name="Pangilinan J."/>
            <person name="Pereira M."/>
            <person name="Perotto S."/>
            <person name="Peter M."/>
            <person name="Riley R."/>
            <person name="Sitrit Y."/>
            <person name="Stielow B."/>
            <person name="Szollosi G."/>
            <person name="Zifcakova L."/>
            <person name="Stursova M."/>
            <person name="Spatafora J.W."/>
            <person name="Tedersoo L."/>
            <person name="Vaario L.-M."/>
            <person name="Yamada A."/>
            <person name="Yan M."/>
            <person name="Wang P."/>
            <person name="Xu J."/>
            <person name="Bruns T."/>
            <person name="Baldrian P."/>
            <person name="Vilgalys R."/>
            <person name="Henrissat B."/>
            <person name="Grigoriev I.V."/>
            <person name="Hibbett D."/>
            <person name="Nagy L.G."/>
            <person name="Martin F.M."/>
        </authorList>
    </citation>
    <scope>NUCLEOTIDE SEQUENCE</scope>
    <source>
        <strain evidence="9">Prilba</strain>
    </source>
</reference>
<dbReference type="InterPro" id="IPR006634">
    <property type="entry name" value="TLC-dom"/>
</dbReference>
<reference evidence="9" key="2">
    <citation type="journal article" date="2020" name="Nat. Commun.">
        <title>Large-scale genome sequencing of mycorrhizal fungi provides insights into the early evolution of symbiotic traits.</title>
        <authorList>
            <person name="Miyauchi S."/>
            <person name="Kiss E."/>
            <person name="Kuo A."/>
            <person name="Drula E."/>
            <person name="Kohler A."/>
            <person name="Sanchez-Garcia M."/>
            <person name="Morin E."/>
            <person name="Andreopoulos B."/>
            <person name="Barry K.W."/>
            <person name="Bonito G."/>
            <person name="Buee M."/>
            <person name="Carver A."/>
            <person name="Chen C."/>
            <person name="Cichocki N."/>
            <person name="Clum A."/>
            <person name="Culley D."/>
            <person name="Crous P.W."/>
            <person name="Fauchery L."/>
            <person name="Girlanda M."/>
            <person name="Hayes R.D."/>
            <person name="Keri Z."/>
            <person name="LaButti K."/>
            <person name="Lipzen A."/>
            <person name="Lombard V."/>
            <person name="Magnuson J."/>
            <person name="Maillard F."/>
            <person name="Murat C."/>
            <person name="Nolan M."/>
            <person name="Ohm R.A."/>
            <person name="Pangilinan J."/>
            <person name="Pereira M.F."/>
            <person name="Perotto S."/>
            <person name="Peter M."/>
            <person name="Pfister S."/>
            <person name="Riley R."/>
            <person name="Sitrit Y."/>
            <person name="Stielow J.B."/>
            <person name="Szollosi G."/>
            <person name="Zifcakova L."/>
            <person name="Stursova M."/>
            <person name="Spatafora J.W."/>
            <person name="Tedersoo L."/>
            <person name="Vaario L.M."/>
            <person name="Yamada A."/>
            <person name="Yan M."/>
            <person name="Wang P."/>
            <person name="Xu J."/>
            <person name="Bruns T."/>
            <person name="Baldrian P."/>
            <person name="Vilgalys R."/>
            <person name="Dunand C."/>
            <person name="Henrissat B."/>
            <person name="Grigoriev I.V."/>
            <person name="Hibbett D."/>
            <person name="Nagy L.G."/>
            <person name="Martin F.M."/>
        </authorList>
    </citation>
    <scope>NUCLEOTIDE SEQUENCE</scope>
    <source>
        <strain evidence="9">Prilba</strain>
    </source>
</reference>
<comment type="subcellular location">
    <subcellularLocation>
        <location evidence="1">Membrane</location>
        <topology evidence="1">Multi-pass membrane protein</topology>
    </subcellularLocation>
</comment>
<dbReference type="GO" id="GO:0055088">
    <property type="term" value="P:lipid homeostasis"/>
    <property type="evidence" value="ECO:0007669"/>
    <property type="project" value="TreeGrafter"/>
</dbReference>
<keyword evidence="10" id="KW-1185">Reference proteome</keyword>
<dbReference type="PROSITE" id="PS50922">
    <property type="entry name" value="TLC"/>
    <property type="match status" value="1"/>
</dbReference>
<gene>
    <name evidence="9" type="ORF">DFH94DRAFT_771413</name>
</gene>
<dbReference type="GO" id="GO:0005783">
    <property type="term" value="C:endoplasmic reticulum"/>
    <property type="evidence" value="ECO:0007669"/>
    <property type="project" value="TreeGrafter"/>
</dbReference>
<evidence type="ECO:0000256" key="4">
    <source>
        <dbReference type="ARBA" id="ARBA00023136"/>
    </source>
</evidence>
<feature type="compositionally biased region" description="Basic and acidic residues" evidence="6">
    <location>
        <begin position="260"/>
        <end position="287"/>
    </location>
</feature>
<sequence>MAAILPLHLPDHLHTLFISTVGFAAVHHLAAPEFAQFLLGKKAWNALGSRDRAGWQSHVASLVHALLILPLAARCLHLPALAADRAFGWDPRVGTLFAVTSGYFLWDSIVSLVHYEGIGFVVHGWVCLIVYFIGFRPFLAYYGPRFMLWELSTPFLNIHWMLDKTGQTGSPLQLVNGLILISTFACARLGYGSIMSYRFLQTLFEVRDGLSSAIFAGYVCGNVILNGLNVFWFSKMIAALQKRFTAKDTKARSAPQHTNVVDRHAAARSESERVVTRRGEARRRPLS</sequence>
<evidence type="ECO:0000256" key="2">
    <source>
        <dbReference type="ARBA" id="ARBA00022692"/>
    </source>
</evidence>
<protein>
    <submittedName>
        <fullName evidence="9">DUF887-domain-containing protein</fullName>
    </submittedName>
</protein>
<evidence type="ECO:0000256" key="1">
    <source>
        <dbReference type="ARBA" id="ARBA00004141"/>
    </source>
</evidence>
<feature type="domain" description="TLC" evidence="8">
    <location>
        <begin position="50"/>
        <end position="245"/>
    </location>
</feature>
<dbReference type="Pfam" id="PF03798">
    <property type="entry name" value="TRAM_LAG1_CLN8"/>
    <property type="match status" value="1"/>
</dbReference>
<accession>A0A9P5JYC9</accession>
<feature type="transmembrane region" description="Helical" evidence="7">
    <location>
        <begin position="214"/>
        <end position="233"/>
    </location>
</feature>
<dbReference type="EMBL" id="WHVB01000025">
    <property type="protein sequence ID" value="KAF8470467.1"/>
    <property type="molecule type" value="Genomic_DNA"/>
</dbReference>
<keyword evidence="2 5" id="KW-0812">Transmembrane</keyword>
<evidence type="ECO:0000256" key="6">
    <source>
        <dbReference type="SAM" id="MobiDB-lite"/>
    </source>
</evidence>
<dbReference type="SMART" id="SM00724">
    <property type="entry name" value="TLC"/>
    <property type="match status" value="1"/>
</dbReference>
<feature type="transmembrane region" description="Helical" evidence="7">
    <location>
        <begin position="174"/>
        <end position="194"/>
    </location>
</feature>
<evidence type="ECO:0000256" key="5">
    <source>
        <dbReference type="PROSITE-ProRule" id="PRU00205"/>
    </source>
</evidence>
<evidence type="ECO:0000313" key="9">
    <source>
        <dbReference type="EMBL" id="KAF8470467.1"/>
    </source>
</evidence>
<evidence type="ECO:0000259" key="8">
    <source>
        <dbReference type="PROSITE" id="PS50922"/>
    </source>
</evidence>
<evidence type="ECO:0000313" key="10">
    <source>
        <dbReference type="Proteomes" id="UP000759537"/>
    </source>
</evidence>
<evidence type="ECO:0000256" key="3">
    <source>
        <dbReference type="ARBA" id="ARBA00022989"/>
    </source>
</evidence>